<evidence type="ECO:0000259" key="3">
    <source>
        <dbReference type="Pfam" id="PF00884"/>
    </source>
</evidence>
<dbReference type="Pfam" id="PF00884">
    <property type="entry name" value="Sulfatase"/>
    <property type="match status" value="1"/>
</dbReference>
<name>A0A559KBF0_9BACL</name>
<dbReference type="AlphaFoldDB" id="A0A559KBF0"/>
<evidence type="ECO:0000313" key="5">
    <source>
        <dbReference type="Proteomes" id="UP000317036"/>
    </source>
</evidence>
<keyword evidence="4" id="KW-0808">Transferase</keyword>
<dbReference type="Proteomes" id="UP000317036">
    <property type="component" value="Unassembled WGS sequence"/>
</dbReference>
<keyword evidence="2 4" id="KW-0378">Hydrolase</keyword>
<evidence type="ECO:0000256" key="2">
    <source>
        <dbReference type="ARBA" id="ARBA00022801"/>
    </source>
</evidence>
<dbReference type="GO" id="GO:0046872">
    <property type="term" value="F:metal ion binding"/>
    <property type="evidence" value="ECO:0007669"/>
    <property type="project" value="UniProtKB-KW"/>
</dbReference>
<comment type="caution">
    <text evidence="4">The sequence shown here is derived from an EMBL/GenBank/DDBJ whole genome shotgun (WGS) entry which is preliminary data.</text>
</comment>
<dbReference type="GO" id="GO:0016740">
    <property type="term" value="F:transferase activity"/>
    <property type="evidence" value="ECO:0007669"/>
    <property type="project" value="UniProtKB-KW"/>
</dbReference>
<protein>
    <submittedName>
        <fullName evidence="4">Sulfatase-like hydrolase/transferase</fullName>
    </submittedName>
</protein>
<proteinExistence type="predicted"/>
<dbReference type="OrthoDB" id="9762324at2"/>
<keyword evidence="1" id="KW-0479">Metal-binding</keyword>
<sequence>MSRKPNVVILMADQLRKDVITERYTPHLYALQQQSVSMERAYCASPLCVPARGAFFTGTYPNCNGSLMNPGKTPDREHGFMQPGIANLYQLLEREWDSWHVGKQHLKLAEPLDQDPESPTKWNTDADYKRFLQQHGKRSPGGSAFRGMTPELVAGKYTRMKPYSIPATGCYEEGFEFSFDGYIANAAVEAIRSRDQGKPFLLNAMFIAPHPPFDVPEPWFSMVKDAEVELPENVGVWCKHQSPLQLHHLPGAIGTRYSRDDWQHIWPVYLGLVGMLDHCVGLIVEELKTQGLYDDTLIVFTSDHGEMLGSHCLWQKNCMYEEATRIPLTFKLPSSMQDIIPAGTVSELVSAVDVLPTLCGILGIEPPERLSGVSLLPSIQHGTRLERDSVYIQYDGNQARGHFQRCVVHQEHKLIVDFYKDELYLELYNVIRDPQEMDNLAVREDASPLVAELLDRLRGHMQDTNDLISLPDDAWEHFAERLSVFQI</sequence>
<dbReference type="EMBL" id="VNJI01000014">
    <property type="protein sequence ID" value="TVY09462.1"/>
    <property type="molecule type" value="Genomic_DNA"/>
</dbReference>
<dbReference type="RefSeq" id="WP_144847460.1">
    <property type="nucleotide sequence ID" value="NZ_VNJI01000014.1"/>
</dbReference>
<dbReference type="GO" id="GO:0008484">
    <property type="term" value="F:sulfuric ester hydrolase activity"/>
    <property type="evidence" value="ECO:0007669"/>
    <property type="project" value="TreeGrafter"/>
</dbReference>
<gene>
    <name evidence="4" type="ORF">FPZ49_13560</name>
</gene>
<dbReference type="PANTHER" id="PTHR45953">
    <property type="entry name" value="IDURONATE 2-SULFATASE"/>
    <property type="match status" value="1"/>
</dbReference>
<dbReference type="Gene3D" id="3.40.720.10">
    <property type="entry name" value="Alkaline Phosphatase, subunit A"/>
    <property type="match status" value="1"/>
</dbReference>
<reference evidence="4 5" key="1">
    <citation type="submission" date="2019-07" db="EMBL/GenBank/DDBJ databases">
        <authorList>
            <person name="Kim J."/>
        </authorList>
    </citation>
    <scope>NUCLEOTIDE SEQUENCE [LARGE SCALE GENOMIC DNA]</scope>
    <source>
        <strain evidence="4 5">JC52</strain>
    </source>
</reference>
<dbReference type="GO" id="GO:0005737">
    <property type="term" value="C:cytoplasm"/>
    <property type="evidence" value="ECO:0007669"/>
    <property type="project" value="TreeGrafter"/>
</dbReference>
<dbReference type="SUPFAM" id="SSF53649">
    <property type="entry name" value="Alkaline phosphatase-like"/>
    <property type="match status" value="1"/>
</dbReference>
<evidence type="ECO:0000256" key="1">
    <source>
        <dbReference type="ARBA" id="ARBA00022723"/>
    </source>
</evidence>
<evidence type="ECO:0000313" key="4">
    <source>
        <dbReference type="EMBL" id="TVY09462.1"/>
    </source>
</evidence>
<dbReference type="PANTHER" id="PTHR45953:SF1">
    <property type="entry name" value="IDURONATE 2-SULFATASE"/>
    <property type="match status" value="1"/>
</dbReference>
<accession>A0A559KBF0</accession>
<keyword evidence="5" id="KW-1185">Reference proteome</keyword>
<dbReference type="InterPro" id="IPR000917">
    <property type="entry name" value="Sulfatase_N"/>
</dbReference>
<dbReference type="InterPro" id="IPR017850">
    <property type="entry name" value="Alkaline_phosphatase_core_sf"/>
</dbReference>
<organism evidence="4 5">
    <name type="scientific">Paenibacillus cremeus</name>
    <dbReference type="NCBI Taxonomy" id="2163881"/>
    <lineage>
        <taxon>Bacteria</taxon>
        <taxon>Bacillati</taxon>
        <taxon>Bacillota</taxon>
        <taxon>Bacilli</taxon>
        <taxon>Bacillales</taxon>
        <taxon>Paenibacillaceae</taxon>
        <taxon>Paenibacillus</taxon>
    </lineage>
</organism>
<feature type="domain" description="Sulfatase N-terminal" evidence="3">
    <location>
        <begin position="5"/>
        <end position="364"/>
    </location>
</feature>